<dbReference type="GeneID" id="59336998"/>
<evidence type="ECO:0000313" key="10">
    <source>
        <dbReference type="Proteomes" id="UP000593566"/>
    </source>
</evidence>
<dbReference type="PANTHER" id="PTHR22928">
    <property type="entry name" value="TELOMERE-ASSOCIATED PROTEIN RIF1"/>
    <property type="match status" value="1"/>
</dbReference>
<comment type="caution">
    <text evidence="9">The sequence shown here is derived from an EMBL/GenBank/DDBJ whole genome shotgun (WGS) entry which is preliminary data.</text>
</comment>
<evidence type="ECO:0000256" key="2">
    <source>
        <dbReference type="ARBA" id="ARBA00004574"/>
    </source>
</evidence>
<feature type="region of interest" description="Disordered" evidence="7">
    <location>
        <begin position="1248"/>
        <end position="1303"/>
    </location>
</feature>
<protein>
    <recommendedName>
        <fullName evidence="8">Telomere-associated protein Rif1 N-terminal domain-containing protein</fullName>
    </recommendedName>
</protein>
<evidence type="ECO:0000256" key="7">
    <source>
        <dbReference type="SAM" id="MobiDB-lite"/>
    </source>
</evidence>
<feature type="compositionally biased region" description="Basic and acidic residues" evidence="7">
    <location>
        <begin position="1206"/>
        <end position="1217"/>
    </location>
</feature>
<evidence type="ECO:0000256" key="3">
    <source>
        <dbReference type="ARBA" id="ARBA00022454"/>
    </source>
</evidence>
<feature type="region of interest" description="Disordered" evidence="7">
    <location>
        <begin position="1203"/>
        <end position="1236"/>
    </location>
</feature>
<evidence type="ECO:0000256" key="5">
    <source>
        <dbReference type="ARBA" id="ARBA00023242"/>
    </source>
</evidence>
<evidence type="ECO:0000256" key="6">
    <source>
        <dbReference type="ARBA" id="ARBA00023306"/>
    </source>
</evidence>
<feature type="region of interest" description="Disordered" evidence="7">
    <location>
        <begin position="80"/>
        <end position="100"/>
    </location>
</feature>
<dbReference type="Proteomes" id="UP000593566">
    <property type="component" value="Unassembled WGS sequence"/>
</dbReference>
<evidence type="ECO:0000256" key="1">
    <source>
        <dbReference type="ARBA" id="ARBA00004123"/>
    </source>
</evidence>
<dbReference type="Pfam" id="PF12231">
    <property type="entry name" value="Rif1_N"/>
    <property type="match status" value="1"/>
</dbReference>
<evidence type="ECO:0000256" key="4">
    <source>
        <dbReference type="ARBA" id="ARBA00022895"/>
    </source>
</evidence>
<feature type="compositionally biased region" description="Basic and acidic residues" evidence="7">
    <location>
        <begin position="1334"/>
        <end position="1345"/>
    </location>
</feature>
<dbReference type="GO" id="GO:0140445">
    <property type="term" value="C:chromosome, telomeric repeat region"/>
    <property type="evidence" value="ECO:0007669"/>
    <property type="project" value="TreeGrafter"/>
</dbReference>
<dbReference type="PANTHER" id="PTHR22928:SF3">
    <property type="entry name" value="TELOMERE-ASSOCIATED PROTEIN RIF1"/>
    <property type="match status" value="1"/>
</dbReference>
<keyword evidence="6" id="KW-0131">Cell cycle</keyword>
<keyword evidence="4" id="KW-0779">Telomere</keyword>
<feature type="compositionally biased region" description="Polar residues" evidence="7">
    <location>
        <begin position="1400"/>
        <end position="1429"/>
    </location>
</feature>
<feature type="domain" description="Telomere-associated protein Rif1 N-terminal" evidence="8">
    <location>
        <begin position="142"/>
        <end position="515"/>
    </location>
</feature>
<dbReference type="GO" id="GO:0005634">
    <property type="term" value="C:nucleus"/>
    <property type="evidence" value="ECO:0007669"/>
    <property type="project" value="UniProtKB-SubCell"/>
</dbReference>
<reference evidence="9 10" key="1">
    <citation type="journal article" date="2020" name="Genomics">
        <title>Complete, high-quality genomes from long-read metagenomic sequencing of two wolf lichen thalli reveals enigmatic genome architecture.</title>
        <authorList>
            <person name="McKenzie S.K."/>
            <person name="Walston R.F."/>
            <person name="Allen J.L."/>
        </authorList>
    </citation>
    <scope>NUCLEOTIDE SEQUENCE [LARGE SCALE GENOMIC DNA]</scope>
    <source>
        <strain evidence="9">WasteWater1</strain>
    </source>
</reference>
<dbReference type="InterPro" id="IPR022031">
    <property type="entry name" value="Rif1_N"/>
</dbReference>
<keyword evidence="10" id="KW-1185">Reference proteome</keyword>
<gene>
    <name evidence="9" type="ORF">HO133_008603</name>
</gene>
<comment type="subcellular location">
    <subcellularLocation>
        <location evidence="2">Chromosome</location>
        <location evidence="2">Telomere</location>
    </subcellularLocation>
    <subcellularLocation>
        <location evidence="1">Nucleus</location>
    </subcellularLocation>
</comment>
<feature type="region of interest" description="Disordered" evidence="7">
    <location>
        <begin position="1327"/>
        <end position="1356"/>
    </location>
</feature>
<proteinExistence type="predicted"/>
<feature type="region of interest" description="Disordered" evidence="7">
    <location>
        <begin position="1398"/>
        <end position="1498"/>
    </location>
</feature>
<name>A0A8H6CQ30_9LECA</name>
<keyword evidence="5" id="KW-0539">Nucleus</keyword>
<dbReference type="RefSeq" id="XP_037155469.1">
    <property type="nucleotide sequence ID" value="XM_037299468.1"/>
</dbReference>
<feature type="compositionally biased region" description="Low complexity" evidence="7">
    <location>
        <begin position="1485"/>
        <end position="1495"/>
    </location>
</feature>
<dbReference type="GO" id="GO:0000723">
    <property type="term" value="P:telomere maintenance"/>
    <property type="evidence" value="ECO:0007669"/>
    <property type="project" value="TreeGrafter"/>
</dbReference>
<feature type="compositionally biased region" description="Basic and acidic residues" evidence="7">
    <location>
        <begin position="1692"/>
        <end position="1726"/>
    </location>
</feature>
<evidence type="ECO:0000259" key="8">
    <source>
        <dbReference type="Pfam" id="PF12231"/>
    </source>
</evidence>
<sequence>MAGFAPGLAPIAARPPTPPKENTAKASPTHGFGITSTGYLLLDTPDESPTSSAEYFKDSTGKAQKKVGFTLLGTQYHRFSVGGPESDSDGQIRQLPRSKDCKSSKSILKACTDNAGDSSSNEPLAFDNTNLPAMLRSTTQHLASASHSSRLDAYSTLLACLSVYDEVPEEQELAEKVAEITGYIRRDVTAKNEGDGSLDLQLAYPALKLIIIFLCTPSMAAMFPEDFCSFILDRSISSLEDEASPKTLVSHYMHLLEKQKFASKYMTIDRVNRLISALDVVNARVKGNRILGHRLMIYQRLLGQVKPLMISRVGSWINHLVSGLLSTIKDIRARAIAFGVDAGLQLGTTSAVSQACLEVLNRASADGRKVVDFLSSRLIEMANAKEDGIHVPQIWSVVILFLRSRRRQLESWEHLKAWLVVIQRCFNSSDGQTKLQANSAWNRLIFATSLDTSTSNSMAKMLRQPIVSQLERKSSDKNSKQAKQVARSSYCTLLYYALRPTATHAQLDQYWDLYVSQILPSCFIASKNDINHACDVLSALCSGNGKPKIWDENRANHGHINPEDLPCLDPKWIRLRTARVLQVFDRLFDHADWQLSQDGDAPIILAWRSFTFALGDAGRKEVKVSMDAMNAVAHIVNEIKLLLERSNSKLARERNTLPIDIASKADQSETFEKINILINEAVAKIGSIPFLERRLVRTSQDSYEAAETPSSRSSRDSGSLNSPVTHLLNLLLSNVQHVPIATSYIDTLKAVLNIPLQAAASRGTQLGILRSFGRLITLDGVHQQEADVTFWRLLAEGTSLALKQPQQNELHNNSPQYPGHEFREAVKILELGIQLRCNCSGSTWPKLYTHIIDALRKDVGDEAIGIVIIEPLAGFISRDDKICDESVFAAATLMLEAVHWPPSPHLMERAQHRLWGVTHVVPKITSQDPFEKLYSMVGVLLSNSYASLETLPSATVIKFISATAKMIASCPPKLTGVVLFRIQQGLAPWIEDATGILSLSPSSPFRTLYSEVNKLWTNVVKSIEHSVVFDTRFLFSIQELVVAGFRSRHKAVVNEAIVMWNSTFGGEGTLEYPEELRNILRKLRPITELRLPNFPELDGEEDLYSPLHFVDSQDEEESQLEPVVSPTRLPPSISSLQRISDTIKGVPLSPETRIAAGFQALPSPARQAVKTTPKACLRHDDSQIQFAAIESSPLLPETVESQYLTDRQKEVKERQGREAAAMFPEIRSSPRSISRPTDLMLPKLLFKSTQNPAPGSAIDEDTSPTYPPDASMNEFLGSSPTPNSKKSSDRRSDDDPPSAPFISPHLQINQLADTPLAHEDHALVQLDANAEEDPGNRLPDERLPRATDYSSNGESINAVVDASIPVNDQEDGSDLKAPQVPVDADLRSDFGIDVDVASVPSRNKQTTEQNDNPPNDISSSFQSEASSHLSVEDDQVTAQLFTEMERASSQQSAKPDEKEPLAWGATKKRKCTADSPSANKKTKRSLASSDSRAAAEIPRPGETVADCVMIDVREADRLHSVLPRQIKRELSAPPSISTSTEGVEQTPIAQQIPADCLRNSEASQSSSQEQDTPTTAKKSIGRPRGSRNSQFKLEEADKDQASALRKSMRVSDRLSGSTTNSPHTSPAASPDSSKGGQWLALGKTPRRGMFRWLQRSSAESEDIGTRPNPTPTASSANEGNVEAINEQSRVQELQRRDSLSADHQPENRITTHNEDREFGVNRRDSEAQPEASGVVETEGESPTAQRLLQKFQSMLDNIKRVTFGPEEERAMVGILFESVKEVHEAGRRHISM</sequence>
<keyword evidence="3" id="KW-0158">Chromosome</keyword>
<evidence type="ECO:0000313" key="9">
    <source>
        <dbReference type="EMBL" id="KAF6227161.1"/>
    </source>
</evidence>
<feature type="compositionally biased region" description="Low complexity" evidence="7">
    <location>
        <begin position="1226"/>
        <end position="1236"/>
    </location>
</feature>
<dbReference type="EMBL" id="JACCJB010000005">
    <property type="protein sequence ID" value="KAF6227161.1"/>
    <property type="molecule type" value="Genomic_DNA"/>
</dbReference>
<accession>A0A8H6CQ30</accession>
<feature type="region of interest" description="Disordered" evidence="7">
    <location>
        <begin position="1557"/>
        <end position="1742"/>
    </location>
</feature>
<organism evidence="9 10">
    <name type="scientific">Letharia lupina</name>
    <dbReference type="NCBI Taxonomy" id="560253"/>
    <lineage>
        <taxon>Eukaryota</taxon>
        <taxon>Fungi</taxon>
        <taxon>Dikarya</taxon>
        <taxon>Ascomycota</taxon>
        <taxon>Pezizomycotina</taxon>
        <taxon>Lecanoromycetes</taxon>
        <taxon>OSLEUM clade</taxon>
        <taxon>Lecanoromycetidae</taxon>
        <taxon>Lecanorales</taxon>
        <taxon>Lecanorineae</taxon>
        <taxon>Parmeliaceae</taxon>
        <taxon>Letharia</taxon>
    </lineage>
</organism>
<feature type="compositionally biased region" description="Polar residues" evidence="7">
    <location>
        <begin position="1614"/>
        <end position="1635"/>
    </location>
</feature>
<feature type="region of interest" description="Disordered" evidence="7">
    <location>
        <begin position="1"/>
        <end position="55"/>
    </location>
</feature>
<feature type="compositionally biased region" description="Low complexity" evidence="7">
    <location>
        <begin position="1560"/>
        <end position="1570"/>
    </location>
</feature>